<accession>A0A5F8HAT9</accession>
<dbReference type="Ensembl" id="ENSMODT00000073083.1">
    <property type="protein sequence ID" value="ENSMODP00000057079.1"/>
    <property type="gene ID" value="ENSMODG00000041801.1"/>
</dbReference>
<dbReference type="Gene3D" id="3.40.50.300">
    <property type="entry name" value="P-loop containing nucleotide triphosphate hydrolases"/>
    <property type="match status" value="1"/>
</dbReference>
<organism evidence="3 4">
    <name type="scientific">Monodelphis domestica</name>
    <name type="common">Gray short-tailed opossum</name>
    <dbReference type="NCBI Taxonomy" id="13616"/>
    <lineage>
        <taxon>Eukaryota</taxon>
        <taxon>Metazoa</taxon>
        <taxon>Chordata</taxon>
        <taxon>Craniata</taxon>
        <taxon>Vertebrata</taxon>
        <taxon>Euteleostomi</taxon>
        <taxon>Mammalia</taxon>
        <taxon>Metatheria</taxon>
        <taxon>Didelphimorphia</taxon>
        <taxon>Didelphidae</taxon>
        <taxon>Monodelphis</taxon>
    </lineage>
</organism>
<dbReference type="SMART" id="SM00175">
    <property type="entry name" value="RAB"/>
    <property type="match status" value="1"/>
</dbReference>
<dbReference type="OMA" id="LETHCTR"/>
<dbReference type="InterPro" id="IPR050227">
    <property type="entry name" value="Rab"/>
</dbReference>
<sequence>MNEDILTILKILIFGESEVGKSSLLLRFTDDTFDPELAPAIGIDFKLKTISVDANKAKFAIWDPDINRRFSDEEIKTIYSHRKNALNHY</sequence>
<keyword evidence="1" id="KW-0547">Nucleotide-binding</keyword>
<reference evidence="3" key="2">
    <citation type="submission" date="2025-08" db="UniProtKB">
        <authorList>
            <consortium name="Ensembl"/>
        </authorList>
    </citation>
    <scope>IDENTIFICATION</scope>
</reference>
<dbReference type="Pfam" id="PF00071">
    <property type="entry name" value="Ras"/>
    <property type="match status" value="1"/>
</dbReference>
<proteinExistence type="predicted"/>
<dbReference type="SUPFAM" id="SSF52540">
    <property type="entry name" value="P-loop containing nucleoside triphosphate hydrolases"/>
    <property type="match status" value="1"/>
</dbReference>
<evidence type="ECO:0000313" key="3">
    <source>
        <dbReference type="Ensembl" id="ENSMODP00000057079.1"/>
    </source>
</evidence>
<evidence type="ECO:0000313" key="4">
    <source>
        <dbReference type="Proteomes" id="UP000002280"/>
    </source>
</evidence>
<reference evidence="3" key="3">
    <citation type="submission" date="2025-09" db="UniProtKB">
        <authorList>
            <consortium name="Ensembl"/>
        </authorList>
    </citation>
    <scope>IDENTIFICATION</scope>
</reference>
<dbReference type="GeneTree" id="ENSGT00940000164184"/>
<dbReference type="GO" id="GO:0003924">
    <property type="term" value="F:GTPase activity"/>
    <property type="evidence" value="ECO:0007669"/>
    <property type="project" value="InterPro"/>
</dbReference>
<dbReference type="GO" id="GO:0005525">
    <property type="term" value="F:GTP binding"/>
    <property type="evidence" value="ECO:0007669"/>
    <property type="project" value="UniProtKB-KW"/>
</dbReference>
<protein>
    <submittedName>
        <fullName evidence="3">Uncharacterized protein</fullName>
    </submittedName>
</protein>
<dbReference type="InParanoid" id="A0A5F8HAT9"/>
<dbReference type="PROSITE" id="PS51419">
    <property type="entry name" value="RAB"/>
    <property type="match status" value="1"/>
</dbReference>
<dbReference type="PANTHER" id="PTHR47977">
    <property type="entry name" value="RAS-RELATED PROTEIN RAB"/>
    <property type="match status" value="1"/>
</dbReference>
<dbReference type="InterPro" id="IPR001806">
    <property type="entry name" value="Small_GTPase"/>
</dbReference>
<keyword evidence="4" id="KW-1185">Reference proteome</keyword>
<dbReference type="STRING" id="13616.ENSMODP00000057079"/>
<dbReference type="PRINTS" id="PR00449">
    <property type="entry name" value="RASTRNSFRMNG"/>
</dbReference>
<keyword evidence="2" id="KW-0342">GTP-binding</keyword>
<dbReference type="AlphaFoldDB" id="A0A5F8HAT9"/>
<dbReference type="Proteomes" id="UP000002280">
    <property type="component" value="Chromosome 6"/>
</dbReference>
<name>A0A5F8HAT9_MONDO</name>
<evidence type="ECO:0000256" key="1">
    <source>
        <dbReference type="ARBA" id="ARBA00022741"/>
    </source>
</evidence>
<reference evidence="3 4" key="1">
    <citation type="journal article" date="2007" name="Nature">
        <title>Genome of the marsupial Monodelphis domestica reveals innovation in non-coding sequences.</title>
        <authorList>
            <person name="Mikkelsen T.S."/>
            <person name="Wakefield M.J."/>
            <person name="Aken B."/>
            <person name="Amemiya C.T."/>
            <person name="Chang J.L."/>
            <person name="Duke S."/>
            <person name="Garber M."/>
            <person name="Gentles A.J."/>
            <person name="Goodstadt L."/>
            <person name="Heger A."/>
            <person name="Jurka J."/>
            <person name="Kamal M."/>
            <person name="Mauceli E."/>
            <person name="Searle S.M."/>
            <person name="Sharpe T."/>
            <person name="Baker M.L."/>
            <person name="Batzer M.A."/>
            <person name="Benos P.V."/>
            <person name="Belov K."/>
            <person name="Clamp M."/>
            <person name="Cook A."/>
            <person name="Cuff J."/>
            <person name="Das R."/>
            <person name="Davidow L."/>
            <person name="Deakin J.E."/>
            <person name="Fazzari M.J."/>
            <person name="Glass J.L."/>
            <person name="Grabherr M."/>
            <person name="Greally J.M."/>
            <person name="Gu W."/>
            <person name="Hore T.A."/>
            <person name="Huttley G.A."/>
            <person name="Kleber M."/>
            <person name="Jirtle R.L."/>
            <person name="Koina E."/>
            <person name="Lee J.T."/>
            <person name="Mahony S."/>
            <person name="Marra M.A."/>
            <person name="Miller R.D."/>
            <person name="Nicholls R.D."/>
            <person name="Oda M."/>
            <person name="Papenfuss A.T."/>
            <person name="Parra Z.E."/>
            <person name="Pollock D.D."/>
            <person name="Ray D.A."/>
            <person name="Schein J.E."/>
            <person name="Speed T.P."/>
            <person name="Thompson K."/>
            <person name="VandeBerg J.L."/>
            <person name="Wade C.M."/>
            <person name="Walker J.A."/>
            <person name="Waters P.D."/>
            <person name="Webber C."/>
            <person name="Weidman J.R."/>
            <person name="Xie X."/>
            <person name="Zody M.C."/>
            <person name="Baldwin J."/>
            <person name="Abdouelleil A."/>
            <person name="Abdulkadir J."/>
            <person name="Abebe A."/>
            <person name="Abera B."/>
            <person name="Abreu J."/>
            <person name="Acer S.C."/>
            <person name="Aftuck L."/>
            <person name="Alexander A."/>
            <person name="An P."/>
            <person name="Anderson E."/>
            <person name="Anderson S."/>
            <person name="Arachi H."/>
            <person name="Azer M."/>
            <person name="Bachantsang P."/>
            <person name="Barry A."/>
            <person name="Bayul T."/>
            <person name="Berlin A."/>
            <person name="Bessette D."/>
            <person name="Bloom T."/>
            <person name="Bloom T."/>
            <person name="Boguslavskiy L."/>
            <person name="Bonnet C."/>
            <person name="Boukhgalter B."/>
            <person name="Bourzgui I."/>
            <person name="Brown A."/>
            <person name="Cahill P."/>
            <person name="Channer S."/>
            <person name="Cheshatsang Y."/>
            <person name="Chuda L."/>
            <person name="Citroen M."/>
            <person name="Collymore A."/>
            <person name="Cooke P."/>
            <person name="Costello M."/>
            <person name="D'Aco K."/>
            <person name="Daza R."/>
            <person name="De Haan G."/>
            <person name="DeGray S."/>
            <person name="DeMaso C."/>
            <person name="Dhargay N."/>
            <person name="Dooley K."/>
            <person name="Dooley E."/>
            <person name="Doricent M."/>
            <person name="Dorje P."/>
            <person name="Dorjee K."/>
            <person name="Dupes A."/>
            <person name="Elong R."/>
            <person name="Falk J."/>
            <person name="Farina A."/>
            <person name="Faro S."/>
            <person name="Ferguson D."/>
            <person name="Fisher S."/>
            <person name="Foley C.D."/>
            <person name="Franke A."/>
            <person name="Friedrich D."/>
            <person name="Gadbois L."/>
            <person name="Gearin G."/>
            <person name="Gearin C.R."/>
            <person name="Giannoukos G."/>
            <person name="Goode T."/>
            <person name="Graham J."/>
            <person name="Grandbois E."/>
            <person name="Grewal S."/>
            <person name="Gyaltsen K."/>
            <person name="Hafez N."/>
            <person name="Hagos B."/>
            <person name="Hall J."/>
            <person name="Henson C."/>
            <person name="Hollinger A."/>
            <person name="Honan T."/>
            <person name="Huard M.D."/>
            <person name="Hughes L."/>
            <person name="Hurhula B."/>
            <person name="Husby M.E."/>
            <person name="Kamat A."/>
            <person name="Kanga B."/>
            <person name="Kashin S."/>
            <person name="Khazanovich D."/>
            <person name="Kisner P."/>
            <person name="Lance K."/>
            <person name="Lara M."/>
            <person name="Lee W."/>
            <person name="Lennon N."/>
            <person name="Letendre F."/>
            <person name="LeVine R."/>
            <person name="Lipovsky A."/>
            <person name="Liu X."/>
            <person name="Liu J."/>
            <person name="Liu S."/>
            <person name="Lokyitsang T."/>
            <person name="Lokyitsang Y."/>
            <person name="Lubonja R."/>
            <person name="Lui A."/>
            <person name="MacDonald P."/>
            <person name="Magnisalis V."/>
            <person name="Maru K."/>
            <person name="Matthews C."/>
            <person name="McCusker W."/>
            <person name="McDonough S."/>
            <person name="Mehta T."/>
            <person name="Meldrim J."/>
            <person name="Meneus L."/>
            <person name="Mihai O."/>
            <person name="Mihalev A."/>
            <person name="Mihova T."/>
            <person name="Mittelman R."/>
            <person name="Mlenga V."/>
            <person name="Montmayeur A."/>
            <person name="Mulrain L."/>
            <person name="Navidi A."/>
            <person name="Naylor J."/>
            <person name="Negash T."/>
            <person name="Nguyen T."/>
            <person name="Nguyen N."/>
            <person name="Nicol R."/>
            <person name="Norbu C."/>
            <person name="Norbu N."/>
            <person name="Novod N."/>
            <person name="O'Neill B."/>
            <person name="Osman S."/>
            <person name="Markiewicz E."/>
            <person name="Oyono O.L."/>
            <person name="Patti C."/>
            <person name="Phunkhang P."/>
            <person name="Pierre F."/>
            <person name="Priest M."/>
            <person name="Raghuraman S."/>
            <person name="Rege F."/>
            <person name="Reyes R."/>
            <person name="Rise C."/>
            <person name="Rogov P."/>
            <person name="Ross K."/>
            <person name="Ryan E."/>
            <person name="Settipalli S."/>
            <person name="Shea T."/>
            <person name="Sherpa N."/>
            <person name="Shi L."/>
            <person name="Shih D."/>
            <person name="Sparrow T."/>
            <person name="Spaulding J."/>
            <person name="Stalker J."/>
            <person name="Stange-Thomann N."/>
            <person name="Stavropoulos S."/>
            <person name="Stone C."/>
            <person name="Strader C."/>
            <person name="Tesfaye S."/>
            <person name="Thomson T."/>
            <person name="Thoulutsang Y."/>
            <person name="Thoulutsang D."/>
            <person name="Topham K."/>
            <person name="Topping I."/>
            <person name="Tsamla T."/>
            <person name="Vassiliev H."/>
            <person name="Vo A."/>
            <person name="Wangchuk T."/>
            <person name="Wangdi T."/>
            <person name="Weiand M."/>
            <person name="Wilkinson J."/>
            <person name="Wilson A."/>
            <person name="Yadav S."/>
            <person name="Young G."/>
            <person name="Yu Q."/>
            <person name="Zembek L."/>
            <person name="Zhong D."/>
            <person name="Zimmer A."/>
            <person name="Zwirko Z."/>
            <person name="Jaffe D.B."/>
            <person name="Alvarez P."/>
            <person name="Brockman W."/>
            <person name="Butler J."/>
            <person name="Chin C."/>
            <person name="Gnerre S."/>
            <person name="MacCallum I."/>
            <person name="Graves J.A."/>
            <person name="Ponting C.P."/>
            <person name="Breen M."/>
            <person name="Samollow P.B."/>
            <person name="Lander E.S."/>
            <person name="Lindblad-Toh K."/>
        </authorList>
    </citation>
    <scope>NUCLEOTIDE SEQUENCE [LARGE SCALE GENOMIC DNA]</scope>
</reference>
<dbReference type="InterPro" id="IPR027417">
    <property type="entry name" value="P-loop_NTPase"/>
</dbReference>
<evidence type="ECO:0000256" key="2">
    <source>
        <dbReference type="ARBA" id="ARBA00023134"/>
    </source>
</evidence>
<dbReference type="Bgee" id="ENSMODG00000041801">
    <property type="expression patterns" value="Expressed in skeletal muscle tissue and 8 other cell types or tissues"/>
</dbReference>